<feature type="transmembrane region" description="Helical" evidence="13">
    <location>
        <begin position="384"/>
        <end position="404"/>
    </location>
</feature>
<evidence type="ECO:0000256" key="8">
    <source>
        <dbReference type="ARBA" id="ARBA00022692"/>
    </source>
</evidence>
<proteinExistence type="inferred from homology"/>
<dbReference type="GO" id="GO:0006811">
    <property type="term" value="P:monoatomic ion transport"/>
    <property type="evidence" value="ECO:0007669"/>
    <property type="project" value="UniProtKB-KW"/>
</dbReference>
<comment type="subcellular location">
    <subcellularLocation>
        <location evidence="2">Cell membrane</location>
        <topology evidence="2">Multi-pass membrane protein</topology>
    </subcellularLocation>
</comment>
<dbReference type="PANTHER" id="PTHR43298:SF2">
    <property type="entry name" value="FMN_FAD EXPORTER YEEO-RELATED"/>
    <property type="match status" value="1"/>
</dbReference>
<dbReference type="Proteomes" id="UP000824229">
    <property type="component" value="Unassembled WGS sequence"/>
</dbReference>
<evidence type="ECO:0000256" key="1">
    <source>
        <dbReference type="ARBA" id="ARBA00003408"/>
    </source>
</evidence>
<dbReference type="NCBIfam" id="TIGR00797">
    <property type="entry name" value="matE"/>
    <property type="match status" value="1"/>
</dbReference>
<evidence type="ECO:0000256" key="7">
    <source>
        <dbReference type="ARBA" id="ARBA00022475"/>
    </source>
</evidence>
<feature type="transmembrane region" description="Helical" evidence="13">
    <location>
        <begin position="47"/>
        <end position="70"/>
    </location>
</feature>
<sequence length="439" mass="48292">MKKIDLTKGSVMNVLIALALPIMGSSLLQFTYNLVDMLWVGHLGSDAVASIGSSSFFTGLGYAINALIMIGTGIKVSHCMGKEDAEGIKEYIHTGMMLNVVVGLCYAVILIGLGQSLIGFLQLNNHEVASNAYFYLAWSAPMLFFAFFNNLFSRIFASLGNTKSALKINVVGIMVNIILDPILIYIIKWGVVGAAVATLIANIIMFIMYLRVGKDLFVFQFKKKVDLNKIREITQLGAPIAFQRILFTLINIMLAKMIATFGADAVAAQKIGLQIESVTYMVTGGLNGAVASFIGQNYGAKKYDRLHRGYHIALGIGIFYAALSTLIFWIFPKQLAGLFVREQTTIAIAAGYLRIIAYSQIFNAMEMVSNGFLTGIGKPKIPSYVSMIFTALRLPMAYFCIRYLGVEGIWWSITLSTTLKGSILVGIYLFRIRRKLIES</sequence>
<feature type="transmembrane region" description="Helical" evidence="13">
    <location>
        <begin position="133"/>
        <end position="152"/>
    </location>
</feature>
<keyword evidence="6" id="KW-0050">Antiport</keyword>
<feature type="transmembrane region" description="Helical" evidence="13">
    <location>
        <begin position="164"/>
        <end position="187"/>
    </location>
</feature>
<feature type="transmembrane region" description="Helical" evidence="13">
    <location>
        <begin position="193"/>
        <end position="212"/>
    </location>
</feature>
<evidence type="ECO:0000313" key="14">
    <source>
        <dbReference type="EMBL" id="MBU3804582.1"/>
    </source>
</evidence>
<evidence type="ECO:0000256" key="10">
    <source>
        <dbReference type="ARBA" id="ARBA00023065"/>
    </source>
</evidence>
<name>A0A9E2KDL2_9FIRM</name>
<keyword evidence="11 13" id="KW-0472">Membrane</keyword>
<evidence type="ECO:0000256" key="12">
    <source>
        <dbReference type="ARBA" id="ARBA00031636"/>
    </source>
</evidence>
<keyword evidence="7" id="KW-1003">Cell membrane</keyword>
<dbReference type="GO" id="GO:0005886">
    <property type="term" value="C:plasma membrane"/>
    <property type="evidence" value="ECO:0007669"/>
    <property type="project" value="UniProtKB-SubCell"/>
</dbReference>
<reference evidence="14" key="2">
    <citation type="submission" date="2021-04" db="EMBL/GenBank/DDBJ databases">
        <authorList>
            <person name="Gilroy R."/>
        </authorList>
    </citation>
    <scope>NUCLEOTIDE SEQUENCE</scope>
    <source>
        <strain evidence="14">B5-657</strain>
    </source>
</reference>
<dbReference type="GO" id="GO:0015297">
    <property type="term" value="F:antiporter activity"/>
    <property type="evidence" value="ECO:0007669"/>
    <property type="project" value="UniProtKB-KW"/>
</dbReference>
<feature type="transmembrane region" description="Helical" evidence="13">
    <location>
        <begin position="343"/>
        <end position="363"/>
    </location>
</feature>
<evidence type="ECO:0000256" key="13">
    <source>
        <dbReference type="SAM" id="Phobius"/>
    </source>
</evidence>
<feature type="transmembrane region" description="Helical" evidence="13">
    <location>
        <begin position="12"/>
        <end position="35"/>
    </location>
</feature>
<feature type="transmembrane region" description="Helical" evidence="13">
    <location>
        <begin position="91"/>
        <end position="113"/>
    </location>
</feature>
<feature type="transmembrane region" description="Helical" evidence="13">
    <location>
        <begin position="233"/>
        <end position="258"/>
    </location>
</feature>
<dbReference type="InterPro" id="IPR050222">
    <property type="entry name" value="MATE_MdtK"/>
</dbReference>
<dbReference type="EMBL" id="JAHLFQ010000170">
    <property type="protein sequence ID" value="MBU3804582.1"/>
    <property type="molecule type" value="Genomic_DNA"/>
</dbReference>
<evidence type="ECO:0000256" key="4">
    <source>
        <dbReference type="ARBA" id="ARBA00020268"/>
    </source>
</evidence>
<evidence type="ECO:0000256" key="2">
    <source>
        <dbReference type="ARBA" id="ARBA00004651"/>
    </source>
</evidence>
<keyword evidence="5" id="KW-0813">Transport</keyword>
<dbReference type="InterPro" id="IPR002528">
    <property type="entry name" value="MATE_fam"/>
</dbReference>
<comment type="similarity">
    <text evidence="3">Belongs to the multi antimicrobial extrusion (MATE) (TC 2.A.66.1) family.</text>
</comment>
<protein>
    <recommendedName>
        <fullName evidence="4">Probable multidrug resistance protein NorM</fullName>
    </recommendedName>
    <alternativeName>
        <fullName evidence="12">Multidrug-efflux transporter</fullName>
    </alternativeName>
</protein>
<accession>A0A9E2KDL2</accession>
<evidence type="ECO:0000256" key="5">
    <source>
        <dbReference type="ARBA" id="ARBA00022448"/>
    </source>
</evidence>
<reference evidence="14" key="1">
    <citation type="journal article" date="2021" name="PeerJ">
        <title>Extensive microbial diversity within the chicken gut microbiome revealed by metagenomics and culture.</title>
        <authorList>
            <person name="Gilroy R."/>
            <person name="Ravi A."/>
            <person name="Getino M."/>
            <person name="Pursley I."/>
            <person name="Horton D.L."/>
            <person name="Alikhan N.F."/>
            <person name="Baker D."/>
            <person name="Gharbi K."/>
            <person name="Hall N."/>
            <person name="Watson M."/>
            <person name="Adriaenssens E.M."/>
            <person name="Foster-Nyarko E."/>
            <person name="Jarju S."/>
            <person name="Secka A."/>
            <person name="Antonio M."/>
            <person name="Oren A."/>
            <person name="Chaudhuri R.R."/>
            <person name="La Ragione R."/>
            <person name="Hildebrand F."/>
            <person name="Pallen M.J."/>
        </authorList>
    </citation>
    <scope>NUCLEOTIDE SEQUENCE</scope>
    <source>
        <strain evidence="14">B5-657</strain>
    </source>
</reference>
<feature type="transmembrane region" description="Helical" evidence="13">
    <location>
        <begin position="278"/>
        <end position="298"/>
    </location>
</feature>
<keyword evidence="8 13" id="KW-0812">Transmembrane</keyword>
<dbReference type="CDD" id="cd13140">
    <property type="entry name" value="MATE_like_1"/>
    <property type="match status" value="1"/>
</dbReference>
<dbReference type="InterPro" id="IPR048279">
    <property type="entry name" value="MdtK-like"/>
</dbReference>
<comment type="caution">
    <text evidence="14">The sequence shown here is derived from an EMBL/GenBank/DDBJ whole genome shotgun (WGS) entry which is preliminary data.</text>
</comment>
<dbReference type="PIRSF" id="PIRSF006603">
    <property type="entry name" value="DinF"/>
    <property type="match status" value="1"/>
</dbReference>
<dbReference type="GO" id="GO:0042910">
    <property type="term" value="F:xenobiotic transmembrane transporter activity"/>
    <property type="evidence" value="ECO:0007669"/>
    <property type="project" value="InterPro"/>
</dbReference>
<evidence type="ECO:0000313" key="15">
    <source>
        <dbReference type="Proteomes" id="UP000824229"/>
    </source>
</evidence>
<keyword evidence="9 13" id="KW-1133">Transmembrane helix</keyword>
<dbReference type="AlphaFoldDB" id="A0A9E2KDL2"/>
<comment type="function">
    <text evidence="1">Multidrug efflux pump.</text>
</comment>
<evidence type="ECO:0000256" key="6">
    <source>
        <dbReference type="ARBA" id="ARBA00022449"/>
    </source>
</evidence>
<evidence type="ECO:0000256" key="11">
    <source>
        <dbReference type="ARBA" id="ARBA00023136"/>
    </source>
</evidence>
<dbReference type="Pfam" id="PF01554">
    <property type="entry name" value="MatE"/>
    <property type="match status" value="2"/>
</dbReference>
<feature type="transmembrane region" description="Helical" evidence="13">
    <location>
        <begin position="410"/>
        <end position="430"/>
    </location>
</feature>
<gene>
    <name evidence="14" type="ORF">H9872_07480</name>
</gene>
<keyword evidence="10" id="KW-0406">Ion transport</keyword>
<dbReference type="PANTHER" id="PTHR43298">
    <property type="entry name" value="MULTIDRUG RESISTANCE PROTEIN NORM-RELATED"/>
    <property type="match status" value="1"/>
</dbReference>
<organism evidence="14 15">
    <name type="scientific">Candidatus Cellulosilyticum pullistercoris</name>
    <dbReference type="NCBI Taxonomy" id="2838521"/>
    <lineage>
        <taxon>Bacteria</taxon>
        <taxon>Bacillati</taxon>
        <taxon>Bacillota</taxon>
        <taxon>Clostridia</taxon>
        <taxon>Lachnospirales</taxon>
        <taxon>Cellulosilyticaceae</taxon>
        <taxon>Cellulosilyticum</taxon>
    </lineage>
</organism>
<feature type="transmembrane region" description="Helical" evidence="13">
    <location>
        <begin position="310"/>
        <end position="331"/>
    </location>
</feature>
<evidence type="ECO:0000256" key="9">
    <source>
        <dbReference type="ARBA" id="ARBA00022989"/>
    </source>
</evidence>
<evidence type="ECO:0000256" key="3">
    <source>
        <dbReference type="ARBA" id="ARBA00010199"/>
    </source>
</evidence>